<evidence type="ECO:0000256" key="5">
    <source>
        <dbReference type="ARBA" id="ARBA00023065"/>
    </source>
</evidence>
<feature type="transmembrane region" description="Helical" evidence="9">
    <location>
        <begin position="12"/>
        <end position="33"/>
    </location>
</feature>
<feature type="domain" description="Potassium channel" evidence="10">
    <location>
        <begin position="12"/>
        <end position="67"/>
    </location>
</feature>
<evidence type="ECO:0000256" key="1">
    <source>
        <dbReference type="ARBA" id="ARBA00004141"/>
    </source>
</evidence>
<comment type="caution">
    <text evidence="11">The sequence shown here is derived from an EMBL/GenBank/DDBJ whole genome shotgun (WGS) entry which is preliminary data.</text>
</comment>
<dbReference type="PANTHER" id="PTHR11003">
    <property type="entry name" value="POTASSIUM CHANNEL, SUBFAMILY K"/>
    <property type="match status" value="1"/>
</dbReference>
<keyword evidence="3 8" id="KW-0812">Transmembrane</keyword>
<gene>
    <name evidence="11" type="ORF">PCOR1329_LOCUS29247</name>
</gene>
<keyword evidence="2 8" id="KW-0813">Transport</keyword>
<feature type="transmembrane region" description="Helical" evidence="9">
    <location>
        <begin position="180"/>
        <end position="202"/>
    </location>
</feature>
<evidence type="ECO:0000313" key="12">
    <source>
        <dbReference type="Proteomes" id="UP001189429"/>
    </source>
</evidence>
<keyword evidence="4 9" id="KW-1133">Transmembrane helix</keyword>
<keyword evidence="6 9" id="KW-0472">Membrane</keyword>
<evidence type="ECO:0000256" key="6">
    <source>
        <dbReference type="ARBA" id="ARBA00023136"/>
    </source>
</evidence>
<accession>A0ABN9SGI5</accession>
<evidence type="ECO:0000256" key="2">
    <source>
        <dbReference type="ARBA" id="ARBA00022448"/>
    </source>
</evidence>
<comment type="similarity">
    <text evidence="8">Belongs to the two pore domain potassium channel (TC 1.A.1.8) family.</text>
</comment>
<dbReference type="PRINTS" id="PR01333">
    <property type="entry name" value="2POREKCHANEL"/>
</dbReference>
<feature type="transmembrane region" description="Helical" evidence="9">
    <location>
        <begin position="95"/>
        <end position="116"/>
    </location>
</feature>
<keyword evidence="12" id="KW-1185">Reference proteome</keyword>
<dbReference type="Pfam" id="PF07885">
    <property type="entry name" value="Ion_trans_2"/>
    <property type="match status" value="2"/>
</dbReference>
<dbReference type="PANTHER" id="PTHR11003:SF291">
    <property type="entry name" value="IP11374P"/>
    <property type="match status" value="1"/>
</dbReference>
<dbReference type="InterPro" id="IPR013099">
    <property type="entry name" value="K_chnl_dom"/>
</dbReference>
<dbReference type="InterPro" id="IPR003280">
    <property type="entry name" value="2pore_dom_K_chnl"/>
</dbReference>
<feature type="transmembrane region" description="Helical" evidence="9">
    <location>
        <begin position="45"/>
        <end position="66"/>
    </location>
</feature>
<evidence type="ECO:0000256" key="7">
    <source>
        <dbReference type="ARBA" id="ARBA00023303"/>
    </source>
</evidence>
<dbReference type="EMBL" id="CAUYUJ010010990">
    <property type="protein sequence ID" value="CAK0830671.1"/>
    <property type="molecule type" value="Genomic_DNA"/>
</dbReference>
<feature type="domain" description="Potassium channel" evidence="10">
    <location>
        <begin position="103"/>
        <end position="202"/>
    </location>
</feature>
<dbReference type="SUPFAM" id="SSF81324">
    <property type="entry name" value="Voltage-gated potassium channels"/>
    <property type="match status" value="2"/>
</dbReference>
<evidence type="ECO:0000256" key="8">
    <source>
        <dbReference type="RuleBase" id="RU003857"/>
    </source>
</evidence>
<evidence type="ECO:0000259" key="10">
    <source>
        <dbReference type="Pfam" id="PF07885"/>
    </source>
</evidence>
<name>A0ABN9SGI5_9DINO</name>
<sequence length="283" mass="31621">MCIAVWMGLHHFEGLDVITGLYALVQIVTTIGYGDITPQSQTMRIMMSGFVIMTLVVFAYFLNALLEHLLDSVGDISKAHLSLRAGRLSNERRKLCVATLLFVCALLFGTAFYAIYEDCSCSYGDTLIAGCSDTDYDTCVETHGEVKTWVNGFYFSVITLTTVGFGDFTPETHVGRWVGIAWMILGVWSTANWIGAMSSFIFEHASDEDRKQQPAGDDLFDALGAQHDGHLSRVEHHLYFLLKDGIVTHAMLKSLNAHFDALDVNERSEITREQIERRIGSMR</sequence>
<reference evidence="11" key="1">
    <citation type="submission" date="2023-10" db="EMBL/GenBank/DDBJ databases">
        <authorList>
            <person name="Chen Y."/>
            <person name="Shah S."/>
            <person name="Dougan E. K."/>
            <person name="Thang M."/>
            <person name="Chan C."/>
        </authorList>
    </citation>
    <scope>NUCLEOTIDE SEQUENCE [LARGE SCALE GENOMIC DNA]</scope>
</reference>
<keyword evidence="7 8" id="KW-0407">Ion channel</keyword>
<evidence type="ECO:0000256" key="9">
    <source>
        <dbReference type="SAM" id="Phobius"/>
    </source>
</evidence>
<evidence type="ECO:0000256" key="3">
    <source>
        <dbReference type="ARBA" id="ARBA00022692"/>
    </source>
</evidence>
<organism evidence="11 12">
    <name type="scientific">Prorocentrum cordatum</name>
    <dbReference type="NCBI Taxonomy" id="2364126"/>
    <lineage>
        <taxon>Eukaryota</taxon>
        <taxon>Sar</taxon>
        <taxon>Alveolata</taxon>
        <taxon>Dinophyceae</taxon>
        <taxon>Prorocentrales</taxon>
        <taxon>Prorocentraceae</taxon>
        <taxon>Prorocentrum</taxon>
    </lineage>
</organism>
<comment type="subcellular location">
    <subcellularLocation>
        <location evidence="1">Membrane</location>
        <topology evidence="1">Multi-pass membrane protein</topology>
    </subcellularLocation>
</comment>
<proteinExistence type="inferred from homology"/>
<evidence type="ECO:0000256" key="4">
    <source>
        <dbReference type="ARBA" id="ARBA00022989"/>
    </source>
</evidence>
<evidence type="ECO:0000313" key="11">
    <source>
        <dbReference type="EMBL" id="CAK0830671.1"/>
    </source>
</evidence>
<dbReference type="Gene3D" id="1.10.287.70">
    <property type="match status" value="2"/>
</dbReference>
<protein>
    <recommendedName>
        <fullName evidence="10">Potassium channel domain-containing protein</fullName>
    </recommendedName>
</protein>
<dbReference type="Proteomes" id="UP001189429">
    <property type="component" value="Unassembled WGS sequence"/>
</dbReference>
<keyword evidence="5 8" id="KW-0406">Ion transport</keyword>